<dbReference type="PANTHER" id="PTHR10334">
    <property type="entry name" value="CYSTEINE-RICH SECRETORY PROTEIN-RELATED"/>
    <property type="match status" value="1"/>
</dbReference>
<dbReference type="CDD" id="cd05380">
    <property type="entry name" value="CAP_euk"/>
    <property type="match status" value="1"/>
</dbReference>
<evidence type="ECO:0000313" key="2">
    <source>
        <dbReference type="EMBL" id="EEC04664.1"/>
    </source>
</evidence>
<dbReference type="PROSITE" id="PS01010">
    <property type="entry name" value="CRISP_2"/>
    <property type="match status" value="1"/>
</dbReference>
<proteinExistence type="predicted"/>
<dbReference type="VEuPathDB" id="VectorBase:ISCI016682"/>
<dbReference type="SUPFAM" id="SSF55797">
    <property type="entry name" value="PR-1-like"/>
    <property type="match status" value="1"/>
</dbReference>
<evidence type="ECO:0000259" key="1">
    <source>
        <dbReference type="SMART" id="SM00198"/>
    </source>
</evidence>
<dbReference type="GO" id="GO:0005615">
    <property type="term" value="C:extracellular space"/>
    <property type="evidence" value="ECO:0000318"/>
    <property type="project" value="GO_Central"/>
</dbReference>
<feature type="domain" description="SCP" evidence="1">
    <location>
        <begin position="68"/>
        <end position="216"/>
    </location>
</feature>
<keyword evidence="4" id="KW-1185">Reference proteome</keyword>
<reference evidence="3" key="2">
    <citation type="submission" date="2020-05" db="UniProtKB">
        <authorList>
            <consortium name="EnsemblMetazoa"/>
        </authorList>
    </citation>
    <scope>IDENTIFICATION</scope>
    <source>
        <strain evidence="3">wikel</strain>
    </source>
</reference>
<dbReference type="STRING" id="6945.B7PDJ2"/>
<dbReference type="InterPro" id="IPR018244">
    <property type="entry name" value="Allrgn_V5/Tpx1_CS"/>
</dbReference>
<dbReference type="AlphaFoldDB" id="B7PDJ2"/>
<dbReference type="VEuPathDB" id="VectorBase:ISCW016682"/>
<gene>
    <name evidence="3" type="primary">8028318</name>
    <name evidence="2" type="ORF">IscW_ISCW016682</name>
</gene>
<evidence type="ECO:0000313" key="4">
    <source>
        <dbReference type="Proteomes" id="UP000001555"/>
    </source>
</evidence>
<evidence type="ECO:0000313" key="3">
    <source>
        <dbReference type="EnsemblMetazoa" id="ISCW016682-PA"/>
    </source>
</evidence>
<dbReference type="EMBL" id="ABJB010251897">
    <property type="status" value="NOT_ANNOTATED_CDS"/>
    <property type="molecule type" value="Genomic_DNA"/>
</dbReference>
<dbReference type="InterPro" id="IPR035940">
    <property type="entry name" value="CAP_sf"/>
</dbReference>
<dbReference type="Proteomes" id="UP000001555">
    <property type="component" value="Unassembled WGS sequence"/>
</dbReference>
<organism>
    <name type="scientific">Ixodes scapularis</name>
    <name type="common">Black-legged tick</name>
    <name type="synonym">Deer tick</name>
    <dbReference type="NCBI Taxonomy" id="6945"/>
    <lineage>
        <taxon>Eukaryota</taxon>
        <taxon>Metazoa</taxon>
        <taxon>Ecdysozoa</taxon>
        <taxon>Arthropoda</taxon>
        <taxon>Chelicerata</taxon>
        <taxon>Arachnida</taxon>
        <taxon>Acari</taxon>
        <taxon>Parasitiformes</taxon>
        <taxon>Ixodida</taxon>
        <taxon>Ixodoidea</taxon>
        <taxon>Ixodidae</taxon>
        <taxon>Ixodinae</taxon>
        <taxon>Ixodes</taxon>
    </lineage>
</organism>
<reference evidence="2 4" key="1">
    <citation type="submission" date="2008-03" db="EMBL/GenBank/DDBJ databases">
        <title>Annotation of Ixodes scapularis.</title>
        <authorList>
            <consortium name="Ixodes scapularis Genome Project Consortium"/>
            <person name="Caler E."/>
            <person name="Hannick L.I."/>
            <person name="Bidwell S."/>
            <person name="Joardar V."/>
            <person name="Thiagarajan M."/>
            <person name="Amedeo P."/>
            <person name="Galinsky K.J."/>
            <person name="Schobel S."/>
            <person name="Inman J."/>
            <person name="Hostetler J."/>
            <person name="Miller J."/>
            <person name="Hammond M."/>
            <person name="Megy K."/>
            <person name="Lawson D."/>
            <person name="Kodira C."/>
            <person name="Sutton G."/>
            <person name="Meyer J."/>
            <person name="Hill C.A."/>
            <person name="Birren B."/>
            <person name="Nene V."/>
            <person name="Collins F."/>
            <person name="Alarcon-Chaidez F."/>
            <person name="Wikel S."/>
            <person name="Strausberg R."/>
        </authorList>
    </citation>
    <scope>NUCLEOTIDE SEQUENCE [LARGE SCALE GENOMIC DNA]</scope>
    <source>
        <strain evidence="4">Wikel</strain>
        <strain evidence="2">Wikel colony</strain>
    </source>
</reference>
<dbReference type="KEGG" id="isc:8028318"/>
<dbReference type="HOGENOM" id="CLU_1006737_0_0_1"/>
<dbReference type="OrthoDB" id="414826at2759"/>
<dbReference type="InterPro" id="IPR014044">
    <property type="entry name" value="CAP_dom"/>
</dbReference>
<dbReference type="InterPro" id="IPR001283">
    <property type="entry name" value="CRISP-related"/>
</dbReference>
<dbReference type="EnsemblMetazoa" id="ISCW016682-RA">
    <property type="protein sequence ID" value="ISCW016682-PA"/>
    <property type="gene ID" value="ISCW016682"/>
</dbReference>
<sequence length="277" mass="31132">DHVLRSFRRCCLLLYHAHRGLCGRPARPMGPYQITQPRVWPLPLTINLVQPGDYGHPLGHPLQAVSPAEVDRIVALHNDLRNDLASGNMAGFPSAANNLRLEYDGELAKLAQIHSQSCQFQHGCVGCGRIDTYLGQNLFLSPRGNWEQAIMTWWNEHRRTNSFTIYNYQFSPLNGHFTQMAWAKNIKIGCGATDCHQLGGARYMVCHYIPGGNMVGQPVYVRGTPCSRCPELSSCEAGTPSLCRITGLNNPAWNRSVSKEDLARYNFTWNLYNTYKP</sequence>
<dbReference type="PaxDb" id="6945-B7PDJ2"/>
<dbReference type="EMBL" id="DS690231">
    <property type="protein sequence ID" value="EEC04664.1"/>
    <property type="molecule type" value="Genomic_DNA"/>
</dbReference>
<accession>B7PDJ2</accession>
<dbReference type="EMBL" id="ABJB010000006">
    <property type="status" value="NOT_ANNOTATED_CDS"/>
    <property type="molecule type" value="Genomic_DNA"/>
</dbReference>
<feature type="non-terminal residue" evidence="2">
    <location>
        <position position="1"/>
    </location>
</feature>
<dbReference type="Pfam" id="PF00188">
    <property type="entry name" value="CAP"/>
    <property type="match status" value="1"/>
</dbReference>
<dbReference type="PRINTS" id="PR00837">
    <property type="entry name" value="V5TPXLIKE"/>
</dbReference>
<protein>
    <submittedName>
        <fullName evidence="2 3">Cysteine-rich secretory protein-buccal gland secretion, putative</fullName>
    </submittedName>
</protein>
<name>B7PDJ2_IXOSC</name>
<dbReference type="EMBL" id="ABJB011132198">
    <property type="status" value="NOT_ANNOTATED_CDS"/>
    <property type="molecule type" value="Genomic_DNA"/>
</dbReference>
<dbReference type="PROSITE" id="PS01009">
    <property type="entry name" value="CRISP_1"/>
    <property type="match status" value="1"/>
</dbReference>
<dbReference type="VEuPathDB" id="VectorBase:ISCP_020657"/>
<dbReference type="Gene3D" id="3.40.33.10">
    <property type="entry name" value="CAP"/>
    <property type="match status" value="1"/>
</dbReference>
<dbReference type="SMART" id="SM00198">
    <property type="entry name" value="SCP"/>
    <property type="match status" value="1"/>
</dbReference>